<dbReference type="PROSITE" id="PS00409">
    <property type="entry name" value="PROKAR_NTER_METHYL"/>
    <property type="match status" value="1"/>
</dbReference>
<protein>
    <submittedName>
        <fullName evidence="2">Type IV pilin protein</fullName>
    </submittedName>
</protein>
<dbReference type="EMBL" id="SWDV01000002">
    <property type="protein sequence ID" value="TLX80785.1"/>
    <property type="molecule type" value="Genomic_DNA"/>
</dbReference>
<evidence type="ECO:0000313" key="3">
    <source>
        <dbReference type="Proteomes" id="UP000306635"/>
    </source>
</evidence>
<evidence type="ECO:0000313" key="2">
    <source>
        <dbReference type="EMBL" id="TLX80785.1"/>
    </source>
</evidence>
<name>A0A5R9RCS6_9PSED</name>
<keyword evidence="1" id="KW-0472">Membrane</keyword>
<keyword evidence="1" id="KW-1133">Transmembrane helix</keyword>
<dbReference type="AlphaFoldDB" id="A0A5R9RCS6"/>
<dbReference type="SUPFAM" id="SSF54523">
    <property type="entry name" value="Pili subunits"/>
    <property type="match status" value="1"/>
</dbReference>
<dbReference type="Pfam" id="PF16732">
    <property type="entry name" value="ComP_DUS"/>
    <property type="match status" value="1"/>
</dbReference>
<dbReference type="Gene3D" id="3.30.700.10">
    <property type="entry name" value="Glycoprotein, Type 4 Pilin"/>
    <property type="match status" value="1"/>
</dbReference>
<dbReference type="OrthoDB" id="5296638at2"/>
<dbReference type="InterPro" id="IPR031982">
    <property type="entry name" value="PilE-like"/>
</dbReference>
<dbReference type="Proteomes" id="UP000306635">
    <property type="component" value="Unassembled WGS sequence"/>
</dbReference>
<dbReference type="Pfam" id="PF07963">
    <property type="entry name" value="N_methyl"/>
    <property type="match status" value="1"/>
</dbReference>
<accession>A0A5R9RCS6</accession>
<keyword evidence="3" id="KW-1185">Reference proteome</keyword>
<gene>
    <name evidence="2" type="ORF">FAS41_03820</name>
</gene>
<dbReference type="InterPro" id="IPR045584">
    <property type="entry name" value="Pilin-like"/>
</dbReference>
<dbReference type="NCBIfam" id="TIGR02532">
    <property type="entry name" value="IV_pilin_GFxxxE"/>
    <property type="match status" value="1"/>
</dbReference>
<evidence type="ECO:0000256" key="1">
    <source>
        <dbReference type="SAM" id="Phobius"/>
    </source>
</evidence>
<comment type="caution">
    <text evidence="2">The sequence shown here is derived from an EMBL/GenBank/DDBJ whole genome shotgun (WGS) entry which is preliminary data.</text>
</comment>
<feature type="transmembrane region" description="Helical" evidence="1">
    <location>
        <begin position="7"/>
        <end position="27"/>
    </location>
</feature>
<reference evidence="2 3" key="1">
    <citation type="submission" date="2019-04" db="EMBL/GenBank/DDBJ databases">
        <authorList>
            <person name="Li M."/>
        </authorList>
    </citation>
    <scope>NUCLEOTIDE SEQUENCE [LARGE SCALE GENOMIC DNA]</scope>
    <source>
        <strain evidence="2 3">LAM1902</strain>
    </source>
</reference>
<organism evidence="2 3">
    <name type="scientific">Pseudomonas nicosulfuronedens</name>
    <dbReference type="NCBI Taxonomy" id="2571105"/>
    <lineage>
        <taxon>Bacteria</taxon>
        <taxon>Pseudomonadati</taxon>
        <taxon>Pseudomonadota</taxon>
        <taxon>Gammaproteobacteria</taxon>
        <taxon>Pseudomonadales</taxon>
        <taxon>Pseudomonadaceae</taxon>
        <taxon>Pseudomonas</taxon>
    </lineage>
</organism>
<keyword evidence="1" id="KW-0812">Transmembrane</keyword>
<dbReference type="InterPro" id="IPR012902">
    <property type="entry name" value="N_methyl_site"/>
</dbReference>
<dbReference type="GO" id="GO:0043683">
    <property type="term" value="P:type IV pilus assembly"/>
    <property type="evidence" value="ECO:0007669"/>
    <property type="project" value="InterPro"/>
</dbReference>
<sequence>MMRQKGFTLIEAMIVVAIIGIIAAIAYPSYEQYVLRSGRADGKAKLMEVLQAQERFFSQNQTYTATLGTASGGLGYTADANGAVASESRKYNITAAACSGKTIASCVNLTATPTGAQAGDSKCGTLTLDSTGIKTKSGSDTLENCW</sequence>
<proteinExistence type="predicted"/>